<name>A0AAV9J9C0_9PEZI</name>
<dbReference type="AlphaFoldDB" id="A0AAV9J9C0"/>
<proteinExistence type="predicted"/>
<dbReference type="EMBL" id="JAVFHQ010000051">
    <property type="protein sequence ID" value="KAK4541574.1"/>
    <property type="molecule type" value="Genomic_DNA"/>
</dbReference>
<dbReference type="Proteomes" id="UP001324427">
    <property type="component" value="Unassembled WGS sequence"/>
</dbReference>
<protein>
    <submittedName>
        <fullName evidence="1">Uncharacterized protein</fullName>
    </submittedName>
</protein>
<sequence>MADTTANTSPTFVAGSLIQFTQTAPGQYEAKQVQQPTGLPDTLFDSKTPINWTEGPVSISGWIDLSSLNVTLNVSVMGMALGTVVGDLHQGIILTVNLMLEKGSLTFHLGSGNELMVKVALDGIYNWSDDINILKL</sequence>
<evidence type="ECO:0000313" key="1">
    <source>
        <dbReference type="EMBL" id="KAK4541574.1"/>
    </source>
</evidence>
<organism evidence="1 2">
    <name type="scientific">Oleoguttula mirabilis</name>
    <dbReference type="NCBI Taxonomy" id="1507867"/>
    <lineage>
        <taxon>Eukaryota</taxon>
        <taxon>Fungi</taxon>
        <taxon>Dikarya</taxon>
        <taxon>Ascomycota</taxon>
        <taxon>Pezizomycotina</taxon>
        <taxon>Dothideomycetes</taxon>
        <taxon>Dothideomycetidae</taxon>
        <taxon>Mycosphaerellales</taxon>
        <taxon>Teratosphaeriaceae</taxon>
        <taxon>Oleoguttula</taxon>
    </lineage>
</organism>
<keyword evidence="2" id="KW-1185">Reference proteome</keyword>
<reference evidence="1 2" key="1">
    <citation type="submission" date="2021-11" db="EMBL/GenBank/DDBJ databases">
        <title>Black yeast isolated from Biological Soil Crust.</title>
        <authorList>
            <person name="Kurbessoian T."/>
        </authorList>
    </citation>
    <scope>NUCLEOTIDE SEQUENCE [LARGE SCALE GENOMIC DNA]</scope>
    <source>
        <strain evidence="1 2">CCFEE 5522</strain>
    </source>
</reference>
<gene>
    <name evidence="1" type="ORF">LTR36_007871</name>
</gene>
<comment type="caution">
    <text evidence="1">The sequence shown here is derived from an EMBL/GenBank/DDBJ whole genome shotgun (WGS) entry which is preliminary data.</text>
</comment>
<evidence type="ECO:0000313" key="2">
    <source>
        <dbReference type="Proteomes" id="UP001324427"/>
    </source>
</evidence>
<accession>A0AAV9J9C0</accession>